<accession>A0ACC1CIC8</accession>
<dbReference type="EMBL" id="CM034410">
    <property type="protein sequence ID" value="KAJ0171335.1"/>
    <property type="molecule type" value="Genomic_DNA"/>
</dbReference>
<dbReference type="Proteomes" id="UP000824533">
    <property type="component" value="Linkage Group LG24"/>
</dbReference>
<evidence type="ECO:0000313" key="1">
    <source>
        <dbReference type="EMBL" id="KAJ0171335.1"/>
    </source>
</evidence>
<organism evidence="1 2">
    <name type="scientific">Dendrolimus kikuchii</name>
    <dbReference type="NCBI Taxonomy" id="765133"/>
    <lineage>
        <taxon>Eukaryota</taxon>
        <taxon>Metazoa</taxon>
        <taxon>Ecdysozoa</taxon>
        <taxon>Arthropoda</taxon>
        <taxon>Hexapoda</taxon>
        <taxon>Insecta</taxon>
        <taxon>Pterygota</taxon>
        <taxon>Neoptera</taxon>
        <taxon>Endopterygota</taxon>
        <taxon>Lepidoptera</taxon>
        <taxon>Glossata</taxon>
        <taxon>Ditrysia</taxon>
        <taxon>Bombycoidea</taxon>
        <taxon>Lasiocampidae</taxon>
        <taxon>Dendrolimus</taxon>
    </lineage>
</organism>
<keyword evidence="2" id="KW-1185">Reference proteome</keyword>
<sequence>MTVTYWKNKKTVLYAVGFLDSSIFPQSQAIGTGYAKRGYNVFITETQFFLTYIYPK</sequence>
<comment type="caution">
    <text evidence="1">The sequence shown here is derived from an EMBL/GenBank/DDBJ whole genome shotgun (WGS) entry which is preliminary data.</text>
</comment>
<gene>
    <name evidence="1" type="ORF">K1T71_012885</name>
</gene>
<reference evidence="1 2" key="1">
    <citation type="journal article" date="2021" name="Front. Genet.">
        <title>Chromosome-Level Genome Assembly Reveals Significant Gene Expansion in the Toll and IMD Signaling Pathways of Dendrolimus kikuchii.</title>
        <authorList>
            <person name="Zhou J."/>
            <person name="Wu P."/>
            <person name="Xiong Z."/>
            <person name="Liu N."/>
            <person name="Zhao N."/>
            <person name="Ji M."/>
            <person name="Qiu Y."/>
            <person name="Yang B."/>
        </authorList>
    </citation>
    <scope>NUCLEOTIDE SEQUENCE [LARGE SCALE GENOMIC DNA]</scope>
    <source>
        <strain evidence="1">Ann1</strain>
    </source>
</reference>
<evidence type="ECO:0000313" key="2">
    <source>
        <dbReference type="Proteomes" id="UP000824533"/>
    </source>
</evidence>
<proteinExistence type="predicted"/>
<protein>
    <submittedName>
        <fullName evidence="1">Uncharacterized protein</fullName>
    </submittedName>
</protein>
<name>A0ACC1CIC8_9NEOP</name>